<organism evidence="2 3">
    <name type="scientific">Kitasatospora nipponensis</name>
    <dbReference type="NCBI Taxonomy" id="258049"/>
    <lineage>
        <taxon>Bacteria</taxon>
        <taxon>Bacillati</taxon>
        <taxon>Actinomycetota</taxon>
        <taxon>Actinomycetes</taxon>
        <taxon>Kitasatosporales</taxon>
        <taxon>Streptomycetaceae</taxon>
        <taxon>Kitasatospora</taxon>
    </lineage>
</organism>
<evidence type="ECO:0000313" key="2">
    <source>
        <dbReference type="EMBL" id="GAA1215075.1"/>
    </source>
</evidence>
<feature type="compositionally biased region" description="Low complexity" evidence="1">
    <location>
        <begin position="90"/>
        <end position="114"/>
    </location>
</feature>
<proteinExistence type="predicted"/>
<accession>A0ABN1VKC5</accession>
<evidence type="ECO:0000313" key="3">
    <source>
        <dbReference type="Proteomes" id="UP001500037"/>
    </source>
</evidence>
<feature type="region of interest" description="Disordered" evidence="1">
    <location>
        <begin position="1"/>
        <end position="38"/>
    </location>
</feature>
<sequence>MPDKPQAQAPQEKTPRPGKRVISMHLTSRPQPPPVPGEQDELRIIEAAPLPGPPQSVIAPPKALLADLTAEPFESPSFTPMRATTMPIASDTQTAATSQGTTGEAVTGGTADTGVLRDSRRQ</sequence>
<dbReference type="EMBL" id="BAAALF010000001">
    <property type="protein sequence ID" value="GAA1215075.1"/>
    <property type="molecule type" value="Genomic_DNA"/>
</dbReference>
<gene>
    <name evidence="2" type="ORF">GCM10009665_01120</name>
</gene>
<evidence type="ECO:0000256" key="1">
    <source>
        <dbReference type="SAM" id="MobiDB-lite"/>
    </source>
</evidence>
<name>A0ABN1VKC5_9ACTN</name>
<keyword evidence="3" id="KW-1185">Reference proteome</keyword>
<reference evidence="2 3" key="1">
    <citation type="journal article" date="2019" name="Int. J. Syst. Evol. Microbiol.">
        <title>The Global Catalogue of Microorganisms (GCM) 10K type strain sequencing project: providing services to taxonomists for standard genome sequencing and annotation.</title>
        <authorList>
            <consortium name="The Broad Institute Genomics Platform"/>
            <consortium name="The Broad Institute Genome Sequencing Center for Infectious Disease"/>
            <person name="Wu L."/>
            <person name="Ma J."/>
        </authorList>
    </citation>
    <scope>NUCLEOTIDE SEQUENCE [LARGE SCALE GENOMIC DNA]</scope>
    <source>
        <strain evidence="2 3">JCM 13004</strain>
    </source>
</reference>
<dbReference type="Proteomes" id="UP001500037">
    <property type="component" value="Unassembled WGS sequence"/>
</dbReference>
<protein>
    <submittedName>
        <fullName evidence="2">Uncharacterized protein</fullName>
    </submittedName>
</protein>
<comment type="caution">
    <text evidence="2">The sequence shown here is derived from an EMBL/GenBank/DDBJ whole genome shotgun (WGS) entry which is preliminary data.</text>
</comment>
<feature type="region of interest" description="Disordered" evidence="1">
    <location>
        <begin position="90"/>
        <end position="122"/>
    </location>
</feature>